<gene>
    <name evidence="2" type="ORF">NCTC11088_00812</name>
</gene>
<sequence>MKIIETPWHLLGKFIGLGFGIPFFLVGLIWLFYGGNVAILYNGILWIVVSFLLLIKAKLNNNKLKKLKKEGVCYDCFITEIIPNNMVRIGSYMTARIKCKYKDEKSEKSVVSGYYLLSPWDRIENLNAKIYVEKNNDIKNIVVIHRTKEIFKA</sequence>
<dbReference type="AlphaFoldDB" id="A0A379DB77"/>
<keyword evidence="1" id="KW-0472">Membrane</keyword>
<keyword evidence="1" id="KW-1133">Transmembrane helix</keyword>
<keyword evidence="1" id="KW-0812">Transmembrane</keyword>
<name>A0A379DB77_9FIRM</name>
<accession>A0A379DB77</accession>
<dbReference type="RefSeq" id="WP_115312040.1">
    <property type="nucleotide sequence ID" value="NZ_UGTH01000001.1"/>
</dbReference>
<evidence type="ECO:0000313" key="3">
    <source>
        <dbReference type="Proteomes" id="UP000254777"/>
    </source>
</evidence>
<evidence type="ECO:0000256" key="1">
    <source>
        <dbReference type="SAM" id="Phobius"/>
    </source>
</evidence>
<dbReference type="Proteomes" id="UP000254777">
    <property type="component" value="Unassembled WGS sequence"/>
</dbReference>
<reference evidence="2 3" key="1">
    <citation type="submission" date="2018-06" db="EMBL/GenBank/DDBJ databases">
        <authorList>
            <consortium name="Pathogen Informatics"/>
            <person name="Doyle S."/>
        </authorList>
    </citation>
    <scope>NUCLEOTIDE SEQUENCE [LARGE SCALE GENOMIC DNA]</scope>
    <source>
        <strain evidence="2 3">NCTC11088</strain>
    </source>
</reference>
<feature type="transmembrane region" description="Helical" evidence="1">
    <location>
        <begin position="39"/>
        <end position="59"/>
    </location>
</feature>
<evidence type="ECO:0000313" key="2">
    <source>
        <dbReference type="EMBL" id="SUB75050.1"/>
    </source>
</evidence>
<protein>
    <submittedName>
        <fullName evidence="2">Uncharacterized protein</fullName>
    </submittedName>
</protein>
<feature type="transmembrane region" description="Helical" evidence="1">
    <location>
        <begin position="12"/>
        <end position="33"/>
    </location>
</feature>
<proteinExistence type="predicted"/>
<dbReference type="EMBL" id="UGTH01000001">
    <property type="protein sequence ID" value="SUB75050.1"/>
    <property type="molecule type" value="Genomic_DNA"/>
</dbReference>
<organism evidence="2 3">
    <name type="scientific">Peptoniphilus indolicus</name>
    <dbReference type="NCBI Taxonomy" id="33030"/>
    <lineage>
        <taxon>Bacteria</taxon>
        <taxon>Bacillati</taxon>
        <taxon>Bacillota</taxon>
        <taxon>Tissierellia</taxon>
        <taxon>Tissierellales</taxon>
        <taxon>Peptoniphilaceae</taxon>
        <taxon>Peptoniphilus</taxon>
    </lineage>
</organism>